<comment type="similarity">
    <text evidence="2 8">Belongs to the group II decarboxylase family.</text>
</comment>
<evidence type="ECO:0000256" key="5">
    <source>
        <dbReference type="ARBA" id="ARBA00023239"/>
    </source>
</evidence>
<feature type="modified residue" description="N6-(pyridoxal phosphate)lysine" evidence="7">
    <location>
        <position position="206"/>
    </location>
</feature>
<dbReference type="AlphaFoldDB" id="A0A1E7EJW8"/>
<dbReference type="InterPro" id="IPR015421">
    <property type="entry name" value="PyrdxlP-dep_Trfase_major"/>
</dbReference>
<evidence type="ECO:0000256" key="4">
    <source>
        <dbReference type="ARBA" id="ARBA00022898"/>
    </source>
</evidence>
<dbReference type="InterPro" id="IPR002129">
    <property type="entry name" value="PyrdxlP-dep_de-COase"/>
</dbReference>
<name>A0A1E7EJW8_9STRA</name>
<dbReference type="OrthoDB" id="10254570at2759"/>
<evidence type="ECO:0000256" key="7">
    <source>
        <dbReference type="PIRSR" id="PIRSR602129-50"/>
    </source>
</evidence>
<dbReference type="Pfam" id="PF00282">
    <property type="entry name" value="Pyridoxal_deC"/>
    <property type="match status" value="1"/>
</dbReference>
<keyword evidence="4 7" id="KW-0663">Pyridoxal phosphate</keyword>
<dbReference type="GO" id="GO:0030170">
    <property type="term" value="F:pyridoxal phosphate binding"/>
    <property type="evidence" value="ECO:0007669"/>
    <property type="project" value="InterPro"/>
</dbReference>
<dbReference type="PANTHER" id="PTHR43321">
    <property type="entry name" value="GLUTAMATE DECARBOXYLASE"/>
    <property type="match status" value="1"/>
</dbReference>
<dbReference type="GO" id="GO:0016740">
    <property type="term" value="F:transferase activity"/>
    <property type="evidence" value="ECO:0007669"/>
    <property type="project" value="UniProtKB-KW"/>
</dbReference>
<dbReference type="SUPFAM" id="SSF53383">
    <property type="entry name" value="PLP-dependent transferases"/>
    <property type="match status" value="1"/>
</dbReference>
<proteinExistence type="inferred from homology"/>
<keyword evidence="9" id="KW-0808">Transferase</keyword>
<dbReference type="GO" id="GO:0006538">
    <property type="term" value="P:L-glutamate catabolic process"/>
    <property type="evidence" value="ECO:0007669"/>
    <property type="project" value="TreeGrafter"/>
</dbReference>
<dbReference type="InterPro" id="IPR010107">
    <property type="entry name" value="Glutamate_decarboxylase"/>
</dbReference>
<dbReference type="Gene3D" id="3.40.640.10">
    <property type="entry name" value="Type I PLP-dependent aspartate aminotransferase-like (Major domain)"/>
    <property type="match status" value="1"/>
</dbReference>
<dbReference type="EC" id="4.1.1.15" evidence="3"/>
<comment type="cofactor">
    <cofactor evidence="1 7 8">
        <name>pyridoxal 5'-phosphate</name>
        <dbReference type="ChEBI" id="CHEBI:597326"/>
    </cofactor>
</comment>
<comment type="catalytic activity">
    <reaction evidence="6">
        <text>L-glutamate + H(+) = 4-aminobutanoate + CO2</text>
        <dbReference type="Rhea" id="RHEA:17785"/>
        <dbReference type="ChEBI" id="CHEBI:15378"/>
        <dbReference type="ChEBI" id="CHEBI:16526"/>
        <dbReference type="ChEBI" id="CHEBI:29985"/>
        <dbReference type="ChEBI" id="CHEBI:59888"/>
        <dbReference type="EC" id="4.1.1.15"/>
    </reaction>
</comment>
<dbReference type="EMBL" id="KV784423">
    <property type="protein sequence ID" value="OEU06167.1"/>
    <property type="molecule type" value="Genomic_DNA"/>
</dbReference>
<evidence type="ECO:0000256" key="8">
    <source>
        <dbReference type="RuleBase" id="RU000382"/>
    </source>
</evidence>
<accession>A0A1E7EJW8</accession>
<dbReference type="KEGG" id="fcy:FRACYDRAFT_157950"/>
<dbReference type="GO" id="GO:0005829">
    <property type="term" value="C:cytosol"/>
    <property type="evidence" value="ECO:0007669"/>
    <property type="project" value="TreeGrafter"/>
</dbReference>
<dbReference type="InParanoid" id="A0A1E7EJW8"/>
<evidence type="ECO:0000313" key="9">
    <source>
        <dbReference type="EMBL" id="OEU06167.1"/>
    </source>
</evidence>
<sequence length="290" mass="32890">NIADGSVYPASVQLHDNVVDSIAHLWNCPKPETQGEESEHFAGAGTVGSTEACLLGLLAQKFRWRKWYAERHGLTLEEVVGVIPNVVIPSHYQACWEKAFRYFDIKPKFLFPVFDKFKINPEDLRDLVDEKTIMVVGVLGNHYNGTYDPIWDMDKILTEINEEKGYQVGLHVDAASGGFIAPFQDDVPAWDFRLKNVLTISASGHKFGESSCGTGWVVFRHRHDLSEHIEIKVTYLGGISYSMTLNFSRPATGIYVQAYKFLRMGMLGYKQKVKNQLDTTAYFREKMRAV</sequence>
<dbReference type="PANTHER" id="PTHR43321:SF3">
    <property type="entry name" value="GLUTAMATE DECARBOXYLASE"/>
    <property type="match status" value="1"/>
</dbReference>
<keyword evidence="5 8" id="KW-0456">Lyase</keyword>
<organism evidence="9 10">
    <name type="scientific">Fragilariopsis cylindrus CCMP1102</name>
    <dbReference type="NCBI Taxonomy" id="635003"/>
    <lineage>
        <taxon>Eukaryota</taxon>
        <taxon>Sar</taxon>
        <taxon>Stramenopiles</taxon>
        <taxon>Ochrophyta</taxon>
        <taxon>Bacillariophyta</taxon>
        <taxon>Bacillariophyceae</taxon>
        <taxon>Bacillariophycidae</taxon>
        <taxon>Bacillariales</taxon>
        <taxon>Bacillariaceae</taxon>
        <taxon>Fragilariopsis</taxon>
    </lineage>
</organism>
<gene>
    <name evidence="9" type="ORF">FRACYDRAFT_157950</name>
</gene>
<feature type="non-terminal residue" evidence="9">
    <location>
        <position position="1"/>
    </location>
</feature>
<evidence type="ECO:0000256" key="3">
    <source>
        <dbReference type="ARBA" id="ARBA00012421"/>
    </source>
</evidence>
<feature type="non-terminal residue" evidence="9">
    <location>
        <position position="290"/>
    </location>
</feature>
<dbReference type="InterPro" id="IPR015424">
    <property type="entry name" value="PyrdxlP-dep_Trfase"/>
</dbReference>
<evidence type="ECO:0000313" key="10">
    <source>
        <dbReference type="Proteomes" id="UP000095751"/>
    </source>
</evidence>
<evidence type="ECO:0000256" key="6">
    <source>
        <dbReference type="ARBA" id="ARBA00048868"/>
    </source>
</evidence>
<dbReference type="GO" id="GO:0004351">
    <property type="term" value="F:glutamate decarboxylase activity"/>
    <property type="evidence" value="ECO:0007669"/>
    <property type="project" value="UniProtKB-EC"/>
</dbReference>
<dbReference type="Proteomes" id="UP000095751">
    <property type="component" value="Unassembled WGS sequence"/>
</dbReference>
<reference evidence="9 10" key="1">
    <citation type="submission" date="2016-09" db="EMBL/GenBank/DDBJ databases">
        <title>Extensive genetic diversity and differential bi-allelic expression allows diatom success in the polar Southern Ocean.</title>
        <authorList>
            <consortium name="DOE Joint Genome Institute"/>
            <person name="Mock T."/>
            <person name="Otillar R.P."/>
            <person name="Strauss J."/>
            <person name="Dupont C."/>
            <person name="Frickenhaus S."/>
            <person name="Maumus F."/>
            <person name="Mcmullan M."/>
            <person name="Sanges R."/>
            <person name="Schmutz J."/>
            <person name="Toseland A."/>
            <person name="Valas R."/>
            <person name="Veluchamy A."/>
            <person name="Ward B.J."/>
            <person name="Allen A."/>
            <person name="Barry K."/>
            <person name="Falciatore A."/>
            <person name="Ferrante M."/>
            <person name="Fortunato A.E."/>
            <person name="Gloeckner G."/>
            <person name="Gruber A."/>
            <person name="Hipkin R."/>
            <person name="Janech M."/>
            <person name="Kroth P."/>
            <person name="Leese F."/>
            <person name="Lindquist E."/>
            <person name="Lyon B.R."/>
            <person name="Martin J."/>
            <person name="Mayer C."/>
            <person name="Parker M."/>
            <person name="Quesneville H."/>
            <person name="Raymond J."/>
            <person name="Uhlig C."/>
            <person name="Valentin K.U."/>
            <person name="Worden A.Z."/>
            <person name="Armbrust E.V."/>
            <person name="Bowler C."/>
            <person name="Green B."/>
            <person name="Moulton V."/>
            <person name="Van Oosterhout C."/>
            <person name="Grigoriev I."/>
        </authorList>
    </citation>
    <scope>NUCLEOTIDE SEQUENCE [LARGE SCALE GENOMIC DNA]</scope>
    <source>
        <strain evidence="9 10">CCMP1102</strain>
    </source>
</reference>
<protein>
    <recommendedName>
        <fullName evidence="3">glutamate decarboxylase</fullName>
        <ecNumber evidence="3">4.1.1.15</ecNumber>
    </recommendedName>
</protein>
<evidence type="ECO:0000256" key="2">
    <source>
        <dbReference type="ARBA" id="ARBA00009533"/>
    </source>
</evidence>
<keyword evidence="10" id="KW-1185">Reference proteome</keyword>
<evidence type="ECO:0000256" key="1">
    <source>
        <dbReference type="ARBA" id="ARBA00001933"/>
    </source>
</evidence>